<keyword evidence="11" id="KW-0813">Transport</keyword>
<feature type="transmembrane region" description="Helical" evidence="11">
    <location>
        <begin position="67"/>
        <end position="85"/>
    </location>
</feature>
<feature type="transmembrane region" description="Helical" evidence="11">
    <location>
        <begin position="33"/>
        <end position="55"/>
    </location>
</feature>
<dbReference type="GO" id="GO:0046872">
    <property type="term" value="F:metal ion binding"/>
    <property type="evidence" value="ECO:0007669"/>
    <property type="project" value="UniProtKB-KW"/>
</dbReference>
<dbReference type="OrthoDB" id="9815830at2"/>
<reference evidence="13" key="1">
    <citation type="journal article" date="2011" name="Stand. Genomic Sci.">
        <title>Non-contiguous finished genome sequence of the opportunistic oral pathogen Prevotella multisaccharivorax type strain (PPPA20).</title>
        <authorList>
            <person name="Pati A."/>
            <person name="Gronow S."/>
            <person name="Lu M."/>
            <person name="Lapidus A."/>
            <person name="Nolan M."/>
            <person name="Lucas S."/>
            <person name="Hammon N."/>
            <person name="Deshpande S."/>
            <person name="Cheng J.F."/>
            <person name="Tapia R."/>
            <person name="Han C."/>
            <person name="Goodwin L."/>
            <person name="Pitluck S."/>
            <person name="Liolios K."/>
            <person name="Pagani I."/>
            <person name="Mavromatis K."/>
            <person name="Mikhailova N."/>
            <person name="Huntemann M."/>
            <person name="Chen A."/>
            <person name="Palaniappan K."/>
            <person name="Land M."/>
            <person name="Hauser L."/>
            <person name="Detter J.C."/>
            <person name="Brambilla E.M."/>
            <person name="Rohde M."/>
            <person name="Goker M."/>
            <person name="Woyke T."/>
            <person name="Bristow J."/>
            <person name="Eisen J.A."/>
            <person name="Markowitz V."/>
            <person name="Hugenholtz P."/>
            <person name="Kyrpides N.C."/>
            <person name="Klenk H.P."/>
            <person name="Ivanova N."/>
        </authorList>
    </citation>
    <scope>NUCLEOTIDE SEQUENCE [LARGE SCALE GENOMIC DNA]</scope>
    <source>
        <strain evidence="13">DSM 17128</strain>
    </source>
</reference>
<accession>F8N733</accession>
<evidence type="ECO:0000256" key="1">
    <source>
        <dbReference type="ARBA" id="ARBA00004651"/>
    </source>
</evidence>
<keyword evidence="2 11" id="KW-1003">Cell membrane</keyword>
<comment type="subcellular location">
    <subcellularLocation>
        <location evidence="1 11">Cell membrane</location>
        <topology evidence="1 11">Multi-pass membrane protein</topology>
    </subcellularLocation>
</comment>
<evidence type="ECO:0000256" key="6">
    <source>
        <dbReference type="ARBA" id="ARBA00023065"/>
    </source>
</evidence>
<sequence length="125" mass="13150">MLKDFFIVGAGSFLGGGARFVVSKVVQTWTTLPFPLGTFVVNVLGCLLIGFFSGLNHGGDWMSPSTRLILTTGFCGGFTTFSTFISEGTALAGDHNFGWLALYTFGSLVVGFVCVLAGHSVARAL</sequence>
<proteinExistence type="inferred from homology"/>
<feature type="transmembrane region" description="Helical" evidence="11">
    <location>
        <begin position="97"/>
        <end position="118"/>
    </location>
</feature>
<dbReference type="RefSeq" id="WP_007573393.1">
    <property type="nucleotide sequence ID" value="NZ_BPTS01000001.1"/>
</dbReference>
<dbReference type="Pfam" id="PF02537">
    <property type="entry name" value="CRCB"/>
    <property type="match status" value="1"/>
</dbReference>
<dbReference type="NCBIfam" id="TIGR00494">
    <property type="entry name" value="crcB"/>
    <property type="match status" value="1"/>
</dbReference>
<evidence type="ECO:0000256" key="2">
    <source>
        <dbReference type="ARBA" id="ARBA00022475"/>
    </source>
</evidence>
<evidence type="ECO:0000256" key="8">
    <source>
        <dbReference type="ARBA" id="ARBA00023303"/>
    </source>
</evidence>
<keyword evidence="8 11" id="KW-0407">Ion channel</keyword>
<keyword evidence="7 11" id="KW-0472">Membrane</keyword>
<dbReference type="GO" id="GO:0062054">
    <property type="term" value="F:fluoride channel activity"/>
    <property type="evidence" value="ECO:0007669"/>
    <property type="project" value="UniProtKB-UniRule"/>
</dbReference>
<gene>
    <name evidence="11" type="primary">fluC</name>
    <name evidence="11" type="synonym">crcB</name>
    <name evidence="12" type="ORF">Premu_0872</name>
</gene>
<dbReference type="HAMAP" id="MF_00454">
    <property type="entry name" value="FluC"/>
    <property type="match status" value="1"/>
</dbReference>
<evidence type="ECO:0000256" key="7">
    <source>
        <dbReference type="ARBA" id="ARBA00023136"/>
    </source>
</evidence>
<comment type="function">
    <text evidence="11">Fluoride-specific ion channel. Important for reducing fluoride concentration in the cell, thus reducing its toxicity.</text>
</comment>
<keyword evidence="6 11" id="KW-0406">Ion transport</keyword>
<keyword evidence="13" id="KW-1185">Reference proteome</keyword>
<feature type="binding site" evidence="11">
    <location>
        <position position="76"/>
    </location>
    <ligand>
        <name>Na(+)</name>
        <dbReference type="ChEBI" id="CHEBI:29101"/>
        <note>structural</note>
    </ligand>
</feature>
<evidence type="ECO:0000256" key="11">
    <source>
        <dbReference type="HAMAP-Rule" id="MF_00454"/>
    </source>
</evidence>
<dbReference type="GO" id="GO:0140114">
    <property type="term" value="P:cellular detoxification of fluoride"/>
    <property type="evidence" value="ECO:0007669"/>
    <property type="project" value="UniProtKB-UniRule"/>
</dbReference>
<organism evidence="12 13">
    <name type="scientific">Hallella multisaccharivorax DSM 17128</name>
    <dbReference type="NCBI Taxonomy" id="688246"/>
    <lineage>
        <taxon>Bacteria</taxon>
        <taxon>Pseudomonadati</taxon>
        <taxon>Bacteroidota</taxon>
        <taxon>Bacteroidia</taxon>
        <taxon>Bacteroidales</taxon>
        <taxon>Prevotellaceae</taxon>
        <taxon>Hallella</taxon>
    </lineage>
</organism>
<comment type="catalytic activity">
    <reaction evidence="10">
        <text>fluoride(in) = fluoride(out)</text>
        <dbReference type="Rhea" id="RHEA:76159"/>
        <dbReference type="ChEBI" id="CHEBI:17051"/>
    </reaction>
    <physiologicalReaction direction="left-to-right" evidence="10">
        <dbReference type="Rhea" id="RHEA:76160"/>
    </physiologicalReaction>
</comment>
<dbReference type="PANTHER" id="PTHR28259:SF1">
    <property type="entry name" value="FLUORIDE EXPORT PROTEIN 1-RELATED"/>
    <property type="match status" value="1"/>
</dbReference>
<dbReference type="GO" id="GO:0005886">
    <property type="term" value="C:plasma membrane"/>
    <property type="evidence" value="ECO:0007669"/>
    <property type="project" value="UniProtKB-SubCell"/>
</dbReference>
<feature type="binding site" evidence="11">
    <location>
        <position position="79"/>
    </location>
    <ligand>
        <name>Na(+)</name>
        <dbReference type="ChEBI" id="CHEBI:29101"/>
        <note>structural</note>
    </ligand>
</feature>
<dbReference type="HOGENOM" id="CLU_114342_3_2_10"/>
<dbReference type="EMBL" id="GL945017">
    <property type="protein sequence ID" value="EGN56331.1"/>
    <property type="molecule type" value="Genomic_DNA"/>
</dbReference>
<keyword evidence="11" id="KW-0915">Sodium</keyword>
<name>F8N733_9BACT</name>
<protein>
    <recommendedName>
        <fullName evidence="11">Fluoride-specific ion channel FluC</fullName>
    </recommendedName>
</protein>
<evidence type="ECO:0000256" key="5">
    <source>
        <dbReference type="ARBA" id="ARBA00022989"/>
    </source>
</evidence>
<evidence type="ECO:0000256" key="10">
    <source>
        <dbReference type="ARBA" id="ARBA00035585"/>
    </source>
</evidence>
<comment type="activity regulation">
    <text evidence="11">Na(+) is not transported, but it plays an essential structural role and its presence is essential for fluoride channel function.</text>
</comment>
<keyword evidence="3" id="KW-0997">Cell inner membrane</keyword>
<keyword evidence="11" id="KW-0479">Metal-binding</keyword>
<evidence type="ECO:0000256" key="3">
    <source>
        <dbReference type="ARBA" id="ARBA00022519"/>
    </source>
</evidence>
<dbReference type="PANTHER" id="PTHR28259">
    <property type="entry name" value="FLUORIDE EXPORT PROTEIN 1-RELATED"/>
    <property type="match status" value="1"/>
</dbReference>
<dbReference type="eggNOG" id="COG0239">
    <property type="taxonomic scope" value="Bacteria"/>
</dbReference>
<evidence type="ECO:0000313" key="12">
    <source>
        <dbReference type="EMBL" id="EGN56331.1"/>
    </source>
</evidence>
<keyword evidence="5 11" id="KW-1133">Transmembrane helix</keyword>
<evidence type="ECO:0000313" key="13">
    <source>
        <dbReference type="Proteomes" id="UP000002772"/>
    </source>
</evidence>
<comment type="similarity">
    <text evidence="9 11">Belongs to the fluoride channel Fluc/FEX (TC 1.A.43) family.</text>
</comment>
<keyword evidence="4 11" id="KW-0812">Transmembrane</keyword>
<dbReference type="InterPro" id="IPR003691">
    <property type="entry name" value="FluC"/>
</dbReference>
<evidence type="ECO:0000256" key="4">
    <source>
        <dbReference type="ARBA" id="ARBA00022692"/>
    </source>
</evidence>
<dbReference type="Proteomes" id="UP000002772">
    <property type="component" value="Unassembled WGS sequence"/>
</dbReference>
<evidence type="ECO:0000256" key="9">
    <source>
        <dbReference type="ARBA" id="ARBA00035120"/>
    </source>
</evidence>
<dbReference type="AlphaFoldDB" id="F8N733"/>